<dbReference type="GO" id="GO:0005975">
    <property type="term" value="P:carbohydrate metabolic process"/>
    <property type="evidence" value="ECO:0007669"/>
    <property type="project" value="InterPro"/>
</dbReference>
<dbReference type="InterPro" id="IPR036291">
    <property type="entry name" value="NAD(P)-bd_dom_sf"/>
</dbReference>
<dbReference type="InterPro" id="IPR053715">
    <property type="entry name" value="GH4_Enzyme_sf"/>
</dbReference>
<proteinExistence type="predicted"/>
<feature type="non-terminal residue" evidence="2">
    <location>
        <position position="82"/>
    </location>
</feature>
<dbReference type="PRINTS" id="PR00732">
    <property type="entry name" value="GLHYDRLASE4"/>
</dbReference>
<dbReference type="Gene3D" id="3.90.1820.10">
    <property type="entry name" value="AglA-like glucosidase"/>
    <property type="match status" value="1"/>
</dbReference>
<accession>A0A060CKE2</accession>
<organism evidence="2">
    <name type="scientific">uncultured Thermobaculum sp</name>
    <dbReference type="NCBI Taxonomy" id="683411"/>
    <lineage>
        <taxon>Bacteria</taxon>
        <taxon>Bacillati</taxon>
        <taxon>Chloroflexota</taxon>
        <taxon>Chloroflexia</taxon>
        <taxon>Candidatus Thermobaculales</taxon>
        <taxon>Candidatus Thermobaculaceae</taxon>
        <taxon>Thermobaculum</taxon>
        <taxon>environmental samples</taxon>
    </lineage>
</organism>
<dbReference type="EMBL" id="KF128051">
    <property type="protein sequence ID" value="AIA95412.1"/>
    <property type="molecule type" value="Genomic_DNA"/>
</dbReference>
<keyword evidence="1" id="KW-0520">NAD</keyword>
<dbReference type="Pfam" id="PF02056">
    <property type="entry name" value="Glyco_hydro_4"/>
    <property type="match status" value="1"/>
</dbReference>
<sequence length="82" mass="8980">MSKIVLIGAGSVVFTQGLVMDLIHHTGDMQWEVVLVDTHEETLDIVRSVVEKMIAQKGAGRIVVSCTTNRRDALPDADYVVT</sequence>
<evidence type="ECO:0000313" key="2">
    <source>
        <dbReference type="EMBL" id="AIA95412.1"/>
    </source>
</evidence>
<evidence type="ECO:0000256" key="1">
    <source>
        <dbReference type="ARBA" id="ARBA00023027"/>
    </source>
</evidence>
<reference evidence="2" key="1">
    <citation type="journal article" date="2013" name="Environ. Microbiol.">
        <title>Seasonally variable intestinal metagenomes of the red palm weevil (Rhynchophorus ferrugineus).</title>
        <authorList>
            <person name="Jia S."/>
            <person name="Zhang X."/>
            <person name="Zhang G."/>
            <person name="Yin A."/>
            <person name="Zhang S."/>
            <person name="Li F."/>
            <person name="Wang L."/>
            <person name="Zhao D."/>
            <person name="Yun Q."/>
            <person name="Tala"/>
            <person name="Wang J."/>
            <person name="Sun G."/>
            <person name="Baabdullah M."/>
            <person name="Yu X."/>
            <person name="Hu S."/>
            <person name="Al-Mssallem I.S."/>
            <person name="Yu J."/>
        </authorList>
    </citation>
    <scope>NUCLEOTIDE SEQUENCE</scope>
</reference>
<dbReference type="GO" id="GO:0004553">
    <property type="term" value="F:hydrolase activity, hydrolyzing O-glycosyl compounds"/>
    <property type="evidence" value="ECO:0007669"/>
    <property type="project" value="InterPro"/>
</dbReference>
<dbReference type="PANTHER" id="PTHR32092">
    <property type="entry name" value="6-PHOSPHO-BETA-GLUCOSIDASE-RELATED"/>
    <property type="match status" value="1"/>
</dbReference>
<protein>
    <submittedName>
        <fullName evidence="2">Glyco_hydro_4</fullName>
    </submittedName>
</protein>
<name>A0A060CKE2_9CHLR</name>
<dbReference type="InterPro" id="IPR001088">
    <property type="entry name" value="Glyco_hydro_4"/>
</dbReference>
<dbReference type="SUPFAM" id="SSF51735">
    <property type="entry name" value="NAD(P)-binding Rossmann-fold domains"/>
    <property type="match status" value="1"/>
</dbReference>
<dbReference type="AlphaFoldDB" id="A0A060CKE2"/>